<organism evidence="1 2">
    <name type="scientific">Caerostris extrusa</name>
    <name type="common">Bark spider</name>
    <name type="synonym">Caerostris bankana</name>
    <dbReference type="NCBI Taxonomy" id="172846"/>
    <lineage>
        <taxon>Eukaryota</taxon>
        <taxon>Metazoa</taxon>
        <taxon>Ecdysozoa</taxon>
        <taxon>Arthropoda</taxon>
        <taxon>Chelicerata</taxon>
        <taxon>Arachnida</taxon>
        <taxon>Araneae</taxon>
        <taxon>Araneomorphae</taxon>
        <taxon>Entelegynae</taxon>
        <taxon>Araneoidea</taxon>
        <taxon>Araneidae</taxon>
        <taxon>Caerostris</taxon>
    </lineage>
</organism>
<proteinExistence type="predicted"/>
<gene>
    <name evidence="1" type="ORF">CEXT_642621</name>
</gene>
<accession>A0AAV4S3L2</accession>
<name>A0AAV4S3L2_CAEEX</name>
<dbReference type="AlphaFoldDB" id="A0AAV4S3L2"/>
<evidence type="ECO:0000313" key="2">
    <source>
        <dbReference type="Proteomes" id="UP001054945"/>
    </source>
</evidence>
<evidence type="ECO:0000313" key="1">
    <source>
        <dbReference type="EMBL" id="GIY27161.1"/>
    </source>
</evidence>
<comment type="caution">
    <text evidence="1">The sequence shown here is derived from an EMBL/GenBank/DDBJ whole genome shotgun (WGS) entry which is preliminary data.</text>
</comment>
<protein>
    <submittedName>
        <fullName evidence="1">Uncharacterized protein</fullName>
    </submittedName>
</protein>
<sequence length="107" mass="11946">MIYLKSLTKNSTGASARLSSFVGATDMKHIQHQRMGLCTIHTLKTLEIHAICTIGQFVRFSISATEEDGEFVVGLFSYHFHVKIMLTIISLYQGNILGFLISEILPN</sequence>
<dbReference type="Proteomes" id="UP001054945">
    <property type="component" value="Unassembled WGS sequence"/>
</dbReference>
<reference evidence="1 2" key="1">
    <citation type="submission" date="2021-06" db="EMBL/GenBank/DDBJ databases">
        <title>Caerostris extrusa draft genome.</title>
        <authorList>
            <person name="Kono N."/>
            <person name="Arakawa K."/>
        </authorList>
    </citation>
    <scope>NUCLEOTIDE SEQUENCE [LARGE SCALE GENOMIC DNA]</scope>
</reference>
<keyword evidence="2" id="KW-1185">Reference proteome</keyword>
<dbReference type="EMBL" id="BPLR01008784">
    <property type="protein sequence ID" value="GIY27161.1"/>
    <property type="molecule type" value="Genomic_DNA"/>
</dbReference>